<feature type="region of interest" description="Disordered" evidence="4">
    <location>
        <begin position="212"/>
        <end position="240"/>
    </location>
</feature>
<feature type="compositionally biased region" description="Polar residues" evidence="4">
    <location>
        <begin position="1006"/>
        <end position="1017"/>
    </location>
</feature>
<evidence type="ECO:0000256" key="1">
    <source>
        <dbReference type="ARBA" id="ARBA00022598"/>
    </source>
</evidence>
<dbReference type="Pfam" id="PF03133">
    <property type="entry name" value="TTL"/>
    <property type="match status" value="1"/>
</dbReference>
<protein>
    <submittedName>
        <fullName evidence="5">Tubulin polyglutamylase TTLL4-like</fullName>
    </submittedName>
</protein>
<evidence type="ECO:0000256" key="3">
    <source>
        <dbReference type="ARBA" id="ARBA00022840"/>
    </source>
</evidence>
<feature type="region of interest" description="Disordered" evidence="4">
    <location>
        <begin position="316"/>
        <end position="371"/>
    </location>
</feature>
<dbReference type="PANTHER" id="PTHR12241:SF162">
    <property type="entry name" value="TUBULIN MONOGLUTAMYLASE TTLL4"/>
    <property type="match status" value="1"/>
</dbReference>
<feature type="compositionally biased region" description="Low complexity" evidence="4">
    <location>
        <begin position="324"/>
        <end position="333"/>
    </location>
</feature>
<sequence length="1267" mass="139347">MSDQQEDRPVIGLCVQEILPSSVSSSVAAAADAATLCLAKRSNAETIADLCASIENKPLTYHNKRQKMSAGPDQLPPSIDNNSDNVTSTDLVNGLSKKAGITVNSLPQQLSAHNPLSERNIRVDNDHNNALNKNTSYDKTQSRLNTESVADPLPNDCENNSAKSSSMSSTVVKAIPNAINSIDRDTLNNINNNQSINSSCINSKMAEDNIQINRNNNNGVGSSVENSNINNSTKNISDKNCNASNGTSIYTEGSSSMMTSTINSDSSVRINNSLTSAISSLENSESARSPSSSTLDYIARLPDGGMRQSLEALDDVSATPPHQPQHTTPQQQQFSGDEDDDNYLDSSDDDDGDVDTATNNEDDESFGEDDASVISTVGSTCSLRSVASEALASICRNEQGQTTNPDGSLLYDFKPSTEPLAPLSPSLFSHVPPALQFCQHNELCRPLPDCVAKLLKWRHTFITPLIIRKTIVNSGFKITKRTVLWSGTWGKHMKTTAFKSIKSYQKINHFPGTFQIGRKDKLWRNFLRLQNKFGKEEFGFMPKTFVLPTELSALKIAFDKEGVKKKWIVKPPASARGTGIEVVDKWSQLDTNTPLVVQRYVSRPYLINNTKFDLRIYVLVTSFHPLRIYLYQDGLVRFASVEYRNESTTLSDRFMHLTNYSVNKTSSSYTHNTDAGECQGHRWTLCTLWGYLKSHGIDTGALWSRIADMVIKTVLSGEQDIIVRSRKNTRSKYSCFELFGFDVLLDEKLRPWLLEVNISPSMHSACSLDYMVKGPLMSHLLTMTAFHVPDHRSLTAQMQTEVLQECGLSSGVSRLTLDHRLYTRLLTEAEQSKHNAINSMSRSCYLNAVLDHLTPDDVRHLLLGEDELHRAGKFTCIFPTGETHRYFGFLDKPRYYNRLWDAWETAHGACREKGIEQLEKLCALKYHLIVPPKFKMPKVVGAQPVKPANKEDSISLMTSCGNSTETVTTVITSAARPLPGQTSEQQTTTVASNNEKPIVNAPVPHQSISDTTESNNSHGIVTGASEVQTSVSLNKCPIDATINGNNNNSDNNSSSDVQSTLLSGSSVMKTEERNNTAESVTLEYATENVASKQSGKRPIAGVRSGCKKSKLTRRRRPHLKVNPTKSAESTAILTASLVSGRRGGSEQVITHGDDVLSVHSSDEDEDWCEDEDAIPFNTRVDNPCNSITYVVSNGMSGRSNRTEPSINVSNPPSSSVVCQIVSSERTSDEVNYNSCLITNNKDHVGEKHCNKDNSVGARADTAANSSK</sequence>
<feature type="compositionally biased region" description="Acidic residues" evidence="4">
    <location>
        <begin position="336"/>
        <end position="371"/>
    </location>
</feature>
<evidence type="ECO:0000313" key="5">
    <source>
        <dbReference type="EMBL" id="LAC23923.1"/>
    </source>
</evidence>
<dbReference type="GO" id="GO:0036064">
    <property type="term" value="C:ciliary basal body"/>
    <property type="evidence" value="ECO:0007669"/>
    <property type="project" value="TreeGrafter"/>
</dbReference>
<dbReference type="Gene3D" id="3.30.470.20">
    <property type="entry name" value="ATP-grasp fold, B domain"/>
    <property type="match status" value="1"/>
</dbReference>
<keyword evidence="2" id="KW-0547">Nucleotide-binding</keyword>
<feature type="region of interest" description="Disordered" evidence="4">
    <location>
        <begin position="1042"/>
        <end position="1127"/>
    </location>
</feature>
<dbReference type="GO" id="GO:0070740">
    <property type="term" value="F:tubulin-glutamic acid ligase activity"/>
    <property type="evidence" value="ECO:0007669"/>
    <property type="project" value="TreeGrafter"/>
</dbReference>
<dbReference type="AlphaFoldDB" id="A0A6A7G147"/>
<name>A0A6A7G147_9CRUS</name>
<dbReference type="GO" id="GO:0015631">
    <property type="term" value="F:tubulin binding"/>
    <property type="evidence" value="ECO:0007669"/>
    <property type="project" value="TreeGrafter"/>
</dbReference>
<feature type="compositionally biased region" description="Polar residues" evidence="4">
    <location>
        <begin position="980"/>
        <end position="995"/>
    </location>
</feature>
<evidence type="ECO:0000256" key="4">
    <source>
        <dbReference type="SAM" id="MobiDB-lite"/>
    </source>
</evidence>
<proteinExistence type="evidence at transcript level"/>
<keyword evidence="3" id="KW-0067">ATP-binding</keyword>
<feature type="compositionally biased region" description="Basic residues" evidence="4">
    <location>
        <begin position="1105"/>
        <end position="1119"/>
    </location>
</feature>
<dbReference type="GO" id="GO:0000226">
    <property type="term" value="P:microtubule cytoskeleton organization"/>
    <property type="evidence" value="ECO:0007669"/>
    <property type="project" value="TreeGrafter"/>
</dbReference>
<evidence type="ECO:0000256" key="2">
    <source>
        <dbReference type="ARBA" id="ARBA00022741"/>
    </source>
</evidence>
<accession>A0A6A7G147</accession>
<dbReference type="GO" id="GO:0005524">
    <property type="term" value="F:ATP binding"/>
    <property type="evidence" value="ECO:0007669"/>
    <property type="project" value="UniProtKB-KW"/>
</dbReference>
<organism evidence="5">
    <name type="scientific">Hirondellea gigas</name>
    <dbReference type="NCBI Taxonomy" id="1518452"/>
    <lineage>
        <taxon>Eukaryota</taxon>
        <taxon>Metazoa</taxon>
        <taxon>Ecdysozoa</taxon>
        <taxon>Arthropoda</taxon>
        <taxon>Crustacea</taxon>
        <taxon>Multicrustacea</taxon>
        <taxon>Malacostraca</taxon>
        <taxon>Eumalacostraca</taxon>
        <taxon>Peracarida</taxon>
        <taxon>Amphipoda</taxon>
        <taxon>Amphilochidea</taxon>
        <taxon>Lysianassida</taxon>
        <taxon>Lysianassidira</taxon>
        <taxon>Lysianassoidea</taxon>
        <taxon>Lysianassidae</taxon>
        <taxon>Hirondellea</taxon>
    </lineage>
</organism>
<feature type="compositionally biased region" description="Low complexity" evidence="4">
    <location>
        <begin position="1045"/>
        <end position="1056"/>
    </location>
</feature>
<dbReference type="PROSITE" id="PS51221">
    <property type="entry name" value="TTL"/>
    <property type="match status" value="1"/>
</dbReference>
<dbReference type="InterPro" id="IPR004344">
    <property type="entry name" value="TTL/TTLL_fam"/>
</dbReference>
<feature type="region of interest" description="Disordered" evidence="4">
    <location>
        <begin position="977"/>
        <end position="1017"/>
    </location>
</feature>
<feature type="compositionally biased region" description="Polar residues" evidence="4">
    <location>
        <begin position="1057"/>
        <end position="1068"/>
    </location>
</feature>
<feature type="region of interest" description="Disordered" evidence="4">
    <location>
        <begin position="140"/>
        <end position="165"/>
    </location>
</feature>
<dbReference type="PANTHER" id="PTHR12241">
    <property type="entry name" value="TUBULIN POLYGLUTAMYLASE"/>
    <property type="match status" value="1"/>
</dbReference>
<reference evidence="5" key="1">
    <citation type="submission" date="2017-11" db="EMBL/GenBank/DDBJ databases">
        <title>The sensing device of the deep-sea amphipod.</title>
        <authorList>
            <person name="Kobayashi H."/>
            <person name="Nagahama T."/>
            <person name="Arai W."/>
            <person name="Sasagawa Y."/>
            <person name="Umeda M."/>
            <person name="Hayashi T."/>
            <person name="Nikaido I."/>
            <person name="Watanabe H."/>
            <person name="Oguri K."/>
            <person name="Kitazato H."/>
            <person name="Fujioka K."/>
            <person name="Kido Y."/>
            <person name="Takami H."/>
        </authorList>
    </citation>
    <scope>NUCLEOTIDE SEQUENCE</scope>
    <source>
        <tissue evidence="5">Whole body</tissue>
    </source>
</reference>
<dbReference type="SUPFAM" id="SSF56059">
    <property type="entry name" value="Glutathione synthetase ATP-binding domain-like"/>
    <property type="match status" value="1"/>
</dbReference>
<keyword evidence="1" id="KW-0436">Ligase</keyword>
<dbReference type="EMBL" id="IACT01004743">
    <property type="protein sequence ID" value="LAC23923.1"/>
    <property type="molecule type" value="mRNA"/>
</dbReference>